<dbReference type="Proteomes" id="UP000198356">
    <property type="component" value="Unassembled WGS sequence"/>
</dbReference>
<dbReference type="RefSeq" id="WP_089407780.1">
    <property type="nucleotide sequence ID" value="NZ_FZOU01000002.1"/>
</dbReference>
<dbReference type="AlphaFoldDB" id="A0A239H991"/>
<protein>
    <submittedName>
        <fullName evidence="5">Site-specific recombinase XerD</fullName>
    </submittedName>
</protein>
<evidence type="ECO:0000256" key="2">
    <source>
        <dbReference type="ARBA" id="ARBA00023125"/>
    </source>
</evidence>
<feature type="domain" description="Tyr recombinase" evidence="4">
    <location>
        <begin position="191"/>
        <end position="392"/>
    </location>
</feature>
<proteinExistence type="inferred from homology"/>
<evidence type="ECO:0000256" key="3">
    <source>
        <dbReference type="ARBA" id="ARBA00023172"/>
    </source>
</evidence>
<gene>
    <name evidence="5" type="ORF">SAMN05421770_102276</name>
</gene>
<keyword evidence="2" id="KW-0238">DNA-binding</keyword>
<dbReference type="Gene3D" id="1.10.443.10">
    <property type="entry name" value="Intergrase catalytic core"/>
    <property type="match status" value="1"/>
</dbReference>
<dbReference type="PROSITE" id="PS51898">
    <property type="entry name" value="TYR_RECOMBINASE"/>
    <property type="match status" value="1"/>
</dbReference>
<dbReference type="InterPro" id="IPR002104">
    <property type="entry name" value="Integrase_catalytic"/>
</dbReference>
<sequence length="397" mass="44517">MISAKKTALVWYCKTAKGWRRLPVTLGANNRIKHGYVTLDGVLTYCPEGRYEIRTYVDRKAVYKPAGTNAADAMAARDREANLVAAKGYAEAAGVKVEEDPGRVVLRKAALRFENDAKERGALEAAEVNRNVTDEFLAVTGRTYADEVTRDDVFKFYRALKNRGCGSRTVSNKHKRLRSFFRFCKLDYSEILPPTPKYDATVPNTYGADDRGDILKVADLYMRLVIELGMMCGLRDQEIQHLEWGDIRWDDSTLRVTSKPHWNFKIKDSEERDIPIPSVLLAHLKERKAEFPDGRLVVPTAAGKPNGKLLRSLKRLAKAKGLNCGLCKGCQSSLAECQQWTLHKLRRTYGTTLLRSGLDLSTVQKFMGHSDLASTMRYLQPATSAASQAAINAIHWG</sequence>
<reference evidence="5 6" key="1">
    <citation type="submission" date="2017-06" db="EMBL/GenBank/DDBJ databases">
        <authorList>
            <person name="Kim H.J."/>
            <person name="Triplett B.A."/>
        </authorList>
    </citation>
    <scope>NUCLEOTIDE SEQUENCE [LARGE SCALE GENOMIC DNA]</scope>
    <source>
        <strain evidence="5 6">DSM 18704</strain>
    </source>
</reference>
<dbReference type="InterPro" id="IPR010998">
    <property type="entry name" value="Integrase_recombinase_N"/>
</dbReference>
<dbReference type="Pfam" id="PF00589">
    <property type="entry name" value="Phage_integrase"/>
    <property type="match status" value="1"/>
</dbReference>
<keyword evidence="3" id="KW-0233">DNA recombination</keyword>
<organism evidence="5 6">
    <name type="scientific">Granulicella rosea</name>
    <dbReference type="NCBI Taxonomy" id="474952"/>
    <lineage>
        <taxon>Bacteria</taxon>
        <taxon>Pseudomonadati</taxon>
        <taxon>Acidobacteriota</taxon>
        <taxon>Terriglobia</taxon>
        <taxon>Terriglobales</taxon>
        <taxon>Acidobacteriaceae</taxon>
        <taxon>Granulicella</taxon>
    </lineage>
</organism>
<dbReference type="InterPro" id="IPR013762">
    <property type="entry name" value="Integrase-like_cat_sf"/>
</dbReference>
<dbReference type="GO" id="GO:0006310">
    <property type="term" value="P:DNA recombination"/>
    <property type="evidence" value="ECO:0007669"/>
    <property type="project" value="UniProtKB-KW"/>
</dbReference>
<name>A0A239H991_9BACT</name>
<dbReference type="InterPro" id="IPR050090">
    <property type="entry name" value="Tyrosine_recombinase_XerCD"/>
</dbReference>
<keyword evidence="6" id="KW-1185">Reference proteome</keyword>
<dbReference type="PANTHER" id="PTHR30349:SF64">
    <property type="entry name" value="PROPHAGE INTEGRASE INTD-RELATED"/>
    <property type="match status" value="1"/>
</dbReference>
<evidence type="ECO:0000259" key="4">
    <source>
        <dbReference type="PROSITE" id="PS51898"/>
    </source>
</evidence>
<dbReference type="GO" id="GO:0015074">
    <property type="term" value="P:DNA integration"/>
    <property type="evidence" value="ECO:0007669"/>
    <property type="project" value="InterPro"/>
</dbReference>
<evidence type="ECO:0000313" key="5">
    <source>
        <dbReference type="EMBL" id="SNS77618.1"/>
    </source>
</evidence>
<dbReference type="OrthoDB" id="102818at2"/>
<dbReference type="InterPro" id="IPR011010">
    <property type="entry name" value="DNA_brk_join_enz"/>
</dbReference>
<dbReference type="PANTHER" id="PTHR30349">
    <property type="entry name" value="PHAGE INTEGRASE-RELATED"/>
    <property type="match status" value="1"/>
</dbReference>
<dbReference type="GO" id="GO:0003677">
    <property type="term" value="F:DNA binding"/>
    <property type="evidence" value="ECO:0007669"/>
    <property type="project" value="UniProtKB-KW"/>
</dbReference>
<dbReference type="SUPFAM" id="SSF56349">
    <property type="entry name" value="DNA breaking-rejoining enzymes"/>
    <property type="match status" value="1"/>
</dbReference>
<dbReference type="EMBL" id="FZOU01000002">
    <property type="protein sequence ID" value="SNS77618.1"/>
    <property type="molecule type" value="Genomic_DNA"/>
</dbReference>
<dbReference type="Gene3D" id="1.10.150.130">
    <property type="match status" value="1"/>
</dbReference>
<accession>A0A239H991</accession>
<evidence type="ECO:0000256" key="1">
    <source>
        <dbReference type="ARBA" id="ARBA00008857"/>
    </source>
</evidence>
<evidence type="ECO:0000313" key="6">
    <source>
        <dbReference type="Proteomes" id="UP000198356"/>
    </source>
</evidence>
<dbReference type="CDD" id="cd00397">
    <property type="entry name" value="DNA_BRE_C"/>
    <property type="match status" value="1"/>
</dbReference>
<comment type="similarity">
    <text evidence="1">Belongs to the 'phage' integrase family.</text>
</comment>